<proteinExistence type="predicted"/>
<dbReference type="AlphaFoldDB" id="A0A9D8KGY5"/>
<dbReference type="SUPFAM" id="SSF52833">
    <property type="entry name" value="Thioredoxin-like"/>
    <property type="match status" value="1"/>
</dbReference>
<dbReference type="GO" id="GO:0016209">
    <property type="term" value="F:antioxidant activity"/>
    <property type="evidence" value="ECO:0007669"/>
    <property type="project" value="InterPro"/>
</dbReference>
<feature type="domain" description="Thioredoxin" evidence="1">
    <location>
        <begin position="5"/>
        <end position="136"/>
    </location>
</feature>
<reference evidence="2" key="2">
    <citation type="submission" date="2021-01" db="EMBL/GenBank/DDBJ databases">
        <authorList>
            <person name="Hahn C.R."/>
            <person name="Youssef N.H."/>
            <person name="Elshahed M."/>
        </authorList>
    </citation>
    <scope>NUCLEOTIDE SEQUENCE</scope>
    <source>
        <strain evidence="2">Zod_Metabat.24</strain>
    </source>
</reference>
<dbReference type="GO" id="GO:0016491">
    <property type="term" value="F:oxidoreductase activity"/>
    <property type="evidence" value="ECO:0007669"/>
    <property type="project" value="InterPro"/>
</dbReference>
<dbReference type="InterPro" id="IPR036249">
    <property type="entry name" value="Thioredoxin-like_sf"/>
</dbReference>
<dbReference type="InterPro" id="IPR013766">
    <property type="entry name" value="Thioredoxin_domain"/>
</dbReference>
<gene>
    <name evidence="2" type="ORF">JW984_12320</name>
</gene>
<organism evidence="2 3">
    <name type="scientific">Candidatus Zymogenus saltonus</name>
    <dbReference type="NCBI Taxonomy" id="2844893"/>
    <lineage>
        <taxon>Bacteria</taxon>
        <taxon>Deltaproteobacteria</taxon>
        <taxon>Candidatus Zymogenia</taxon>
        <taxon>Candidatus Zymogeniales</taxon>
        <taxon>Candidatus Zymogenaceae</taxon>
        <taxon>Candidatus Zymogenus</taxon>
    </lineage>
</organism>
<sequence length="187" mass="21225">MSHKITAGAKAPDFTFDSPWKKSLKFHDSLKSGKTILIFLRYMGCPICQMKISEIRRDWDEFRKRNLNVLVVLQSEAENVISVKGSDEKLKEAVIPFTIVLDPKEEIFKLYGVLPGSILRYITPGTIKKAMQSKKLGFKHGVSEGKELQLPAVFIVDDKKMVRYAYYGKNVSDVPENAVLFNIAEKP</sequence>
<dbReference type="Gene3D" id="3.40.30.10">
    <property type="entry name" value="Glutaredoxin"/>
    <property type="match status" value="1"/>
</dbReference>
<evidence type="ECO:0000259" key="1">
    <source>
        <dbReference type="PROSITE" id="PS51352"/>
    </source>
</evidence>
<dbReference type="EMBL" id="JAFGIX010000060">
    <property type="protein sequence ID" value="MBN1573972.1"/>
    <property type="molecule type" value="Genomic_DNA"/>
</dbReference>
<evidence type="ECO:0000313" key="3">
    <source>
        <dbReference type="Proteomes" id="UP000809273"/>
    </source>
</evidence>
<evidence type="ECO:0000313" key="2">
    <source>
        <dbReference type="EMBL" id="MBN1573972.1"/>
    </source>
</evidence>
<dbReference type="Proteomes" id="UP000809273">
    <property type="component" value="Unassembled WGS sequence"/>
</dbReference>
<dbReference type="InterPro" id="IPR000866">
    <property type="entry name" value="AhpC/TSA"/>
</dbReference>
<dbReference type="PROSITE" id="PS51352">
    <property type="entry name" value="THIOREDOXIN_2"/>
    <property type="match status" value="1"/>
</dbReference>
<protein>
    <submittedName>
        <fullName evidence="2">Redoxin domain-containing protein</fullName>
    </submittedName>
</protein>
<reference evidence="2" key="1">
    <citation type="journal article" date="2021" name="Environ. Microbiol.">
        <title>Genomic characterization of three novel Desulfobacterota classes expand the metabolic and phylogenetic diversity of the phylum.</title>
        <authorList>
            <person name="Murphy C.L."/>
            <person name="Biggerstaff J."/>
            <person name="Eichhorn A."/>
            <person name="Ewing E."/>
            <person name="Shahan R."/>
            <person name="Soriano D."/>
            <person name="Stewart S."/>
            <person name="VanMol K."/>
            <person name="Walker R."/>
            <person name="Walters P."/>
            <person name="Elshahed M.S."/>
            <person name="Youssef N.H."/>
        </authorList>
    </citation>
    <scope>NUCLEOTIDE SEQUENCE</scope>
    <source>
        <strain evidence="2">Zod_Metabat.24</strain>
    </source>
</reference>
<name>A0A9D8KGY5_9DELT</name>
<dbReference type="Pfam" id="PF00578">
    <property type="entry name" value="AhpC-TSA"/>
    <property type="match status" value="1"/>
</dbReference>
<comment type="caution">
    <text evidence="2">The sequence shown here is derived from an EMBL/GenBank/DDBJ whole genome shotgun (WGS) entry which is preliminary data.</text>
</comment>
<accession>A0A9D8KGY5</accession>